<organism evidence="1 2">
    <name type="scientific">Phocaeicola vulgatus</name>
    <name type="common">Bacteroides vulgatus</name>
    <dbReference type="NCBI Taxonomy" id="821"/>
    <lineage>
        <taxon>Bacteria</taxon>
        <taxon>Pseudomonadati</taxon>
        <taxon>Bacteroidota</taxon>
        <taxon>Bacteroidia</taxon>
        <taxon>Bacteroidales</taxon>
        <taxon>Bacteroidaceae</taxon>
        <taxon>Phocaeicola</taxon>
    </lineage>
</organism>
<proteinExistence type="predicted"/>
<dbReference type="RefSeq" id="WP_138272234.1">
    <property type="nucleotide sequence ID" value="NZ_CAXTCG010000153.1"/>
</dbReference>
<dbReference type="AlphaFoldDB" id="A0AAW4V695"/>
<sequence>MTLTHTMFTFDNEQLSAAILLFITLHQNKNDMINIFTSCAEEIDNSVIARRVECIKSFIWYLIQNGYKHYSFDIDVDKKKMKL</sequence>
<dbReference type="EMBL" id="JAJCQG010000158">
    <property type="protein sequence ID" value="MCB7283779.1"/>
    <property type="molecule type" value="Genomic_DNA"/>
</dbReference>
<gene>
    <name evidence="1" type="ORF">LI282_22515</name>
</gene>
<protein>
    <submittedName>
        <fullName evidence="1">Uncharacterized protein</fullName>
    </submittedName>
</protein>
<evidence type="ECO:0000313" key="1">
    <source>
        <dbReference type="EMBL" id="MCB7283779.1"/>
    </source>
</evidence>
<evidence type="ECO:0000313" key="2">
    <source>
        <dbReference type="Proteomes" id="UP001199363"/>
    </source>
</evidence>
<comment type="caution">
    <text evidence="1">The sequence shown here is derived from an EMBL/GenBank/DDBJ whole genome shotgun (WGS) entry which is preliminary data.</text>
</comment>
<reference evidence="1" key="1">
    <citation type="submission" date="2021-10" db="EMBL/GenBank/DDBJ databases">
        <title>Collection of gut derived symbiotic bacterial strains cultured from healthy donors.</title>
        <authorList>
            <person name="Lin H."/>
            <person name="Littmann E."/>
            <person name="Kohout C."/>
            <person name="Pamer E.G."/>
        </authorList>
    </citation>
    <scope>NUCLEOTIDE SEQUENCE</scope>
    <source>
        <strain evidence="1">DFI.1.167</strain>
    </source>
</reference>
<dbReference type="Proteomes" id="UP001199363">
    <property type="component" value="Unassembled WGS sequence"/>
</dbReference>
<accession>A0AAW4V695</accession>
<name>A0AAW4V695_PHOVU</name>